<proteinExistence type="predicted"/>
<reference evidence="1" key="1">
    <citation type="submission" date="2013-11" db="EMBL/GenBank/DDBJ databases">
        <title>The Genome Sequence of Phytophthora parasitica IAC_01/95.</title>
        <authorList>
            <consortium name="The Broad Institute Genomics Platform"/>
            <person name="Russ C."/>
            <person name="Tyler B."/>
            <person name="Panabieres F."/>
            <person name="Shan W."/>
            <person name="Tripathy S."/>
            <person name="Grunwald N."/>
            <person name="Machado M."/>
            <person name="Johnson C.S."/>
            <person name="Arredondo F."/>
            <person name="Hong C."/>
            <person name="Coffey M."/>
            <person name="Young S.K."/>
            <person name="Zeng Q."/>
            <person name="Gargeya S."/>
            <person name="Fitzgerald M."/>
            <person name="Abouelleil A."/>
            <person name="Alvarado L."/>
            <person name="Chapman S.B."/>
            <person name="Gainer-Dewar J."/>
            <person name="Goldberg J."/>
            <person name="Griggs A."/>
            <person name="Gujja S."/>
            <person name="Hansen M."/>
            <person name="Howarth C."/>
            <person name="Imamovic A."/>
            <person name="Ireland A."/>
            <person name="Larimer J."/>
            <person name="McCowan C."/>
            <person name="Murphy C."/>
            <person name="Pearson M."/>
            <person name="Poon T.W."/>
            <person name="Priest M."/>
            <person name="Roberts A."/>
            <person name="Saif S."/>
            <person name="Shea T."/>
            <person name="Sykes S."/>
            <person name="Wortman J."/>
            <person name="Nusbaum C."/>
            <person name="Birren B."/>
        </authorList>
    </citation>
    <scope>NUCLEOTIDE SEQUENCE [LARGE SCALE GENOMIC DNA]</scope>
    <source>
        <strain evidence="1">IAC_01/95</strain>
    </source>
</reference>
<accession>W2P3G8</accession>
<sequence length="43" mass="4919">KAICYPLRIHCVTTTINSPRKSGSKFKYAPAFLINCRSKDEIF</sequence>
<dbReference type="AlphaFoldDB" id="W2P3G8"/>
<name>W2P3G8_PHYNI</name>
<feature type="non-terminal residue" evidence="1">
    <location>
        <position position="1"/>
    </location>
</feature>
<dbReference type="EMBL" id="KI690739">
    <property type="protein sequence ID" value="ETM55346.1"/>
    <property type="molecule type" value="Genomic_DNA"/>
</dbReference>
<organism evidence="1">
    <name type="scientific">Phytophthora nicotianae</name>
    <name type="common">Potato buckeye rot agent</name>
    <name type="synonym">Phytophthora parasitica</name>
    <dbReference type="NCBI Taxonomy" id="4792"/>
    <lineage>
        <taxon>Eukaryota</taxon>
        <taxon>Sar</taxon>
        <taxon>Stramenopiles</taxon>
        <taxon>Oomycota</taxon>
        <taxon>Peronosporomycetes</taxon>
        <taxon>Peronosporales</taxon>
        <taxon>Peronosporaceae</taxon>
        <taxon>Phytophthora</taxon>
    </lineage>
</organism>
<gene>
    <name evidence="1" type="ORF">L914_01420</name>
</gene>
<dbReference type="Proteomes" id="UP000054532">
    <property type="component" value="Unassembled WGS sequence"/>
</dbReference>
<protein>
    <submittedName>
        <fullName evidence="1">Uncharacterized protein</fullName>
    </submittedName>
</protein>
<evidence type="ECO:0000313" key="1">
    <source>
        <dbReference type="EMBL" id="ETM55346.1"/>
    </source>
</evidence>